<feature type="region of interest" description="Disordered" evidence="1">
    <location>
        <begin position="153"/>
        <end position="172"/>
    </location>
</feature>
<organism evidence="2 3">
    <name type="scientific">Caerostris darwini</name>
    <dbReference type="NCBI Taxonomy" id="1538125"/>
    <lineage>
        <taxon>Eukaryota</taxon>
        <taxon>Metazoa</taxon>
        <taxon>Ecdysozoa</taxon>
        <taxon>Arthropoda</taxon>
        <taxon>Chelicerata</taxon>
        <taxon>Arachnida</taxon>
        <taxon>Araneae</taxon>
        <taxon>Araneomorphae</taxon>
        <taxon>Entelegynae</taxon>
        <taxon>Araneoidea</taxon>
        <taxon>Araneidae</taxon>
        <taxon>Caerostris</taxon>
    </lineage>
</organism>
<evidence type="ECO:0000313" key="3">
    <source>
        <dbReference type="Proteomes" id="UP001054837"/>
    </source>
</evidence>
<dbReference type="Proteomes" id="UP001054837">
    <property type="component" value="Unassembled WGS sequence"/>
</dbReference>
<accession>A0AAV4W7Z8</accession>
<gene>
    <name evidence="2" type="primary">AVEN_187868_1</name>
    <name evidence="2" type="ORF">CDAR_571771</name>
</gene>
<protein>
    <submittedName>
        <fullName evidence="2">Uncharacterized protein</fullName>
    </submittedName>
</protein>
<feature type="region of interest" description="Disordered" evidence="1">
    <location>
        <begin position="194"/>
        <end position="314"/>
    </location>
</feature>
<feature type="compositionally biased region" description="Pro residues" evidence="1">
    <location>
        <begin position="245"/>
        <end position="261"/>
    </location>
</feature>
<feature type="region of interest" description="Disordered" evidence="1">
    <location>
        <begin position="381"/>
        <end position="578"/>
    </location>
</feature>
<proteinExistence type="predicted"/>
<comment type="caution">
    <text evidence="2">The sequence shown here is derived from an EMBL/GenBank/DDBJ whole genome shotgun (WGS) entry which is preliminary data.</text>
</comment>
<feature type="compositionally biased region" description="Basic and acidic residues" evidence="1">
    <location>
        <begin position="501"/>
        <end position="511"/>
    </location>
</feature>
<reference evidence="2 3" key="1">
    <citation type="submission" date="2021-06" db="EMBL/GenBank/DDBJ databases">
        <title>Caerostris darwini draft genome.</title>
        <authorList>
            <person name="Kono N."/>
            <person name="Arakawa K."/>
        </authorList>
    </citation>
    <scope>NUCLEOTIDE SEQUENCE [LARGE SCALE GENOMIC DNA]</scope>
</reference>
<name>A0AAV4W7Z8_9ARAC</name>
<evidence type="ECO:0000256" key="1">
    <source>
        <dbReference type="SAM" id="MobiDB-lite"/>
    </source>
</evidence>
<dbReference type="AlphaFoldDB" id="A0AAV4W7Z8"/>
<feature type="compositionally biased region" description="Basic and acidic residues" evidence="1">
    <location>
        <begin position="454"/>
        <end position="465"/>
    </location>
</feature>
<feature type="compositionally biased region" description="Polar residues" evidence="1">
    <location>
        <begin position="267"/>
        <end position="280"/>
    </location>
</feature>
<keyword evidence="3" id="KW-1185">Reference proteome</keyword>
<feature type="region of interest" description="Disordered" evidence="1">
    <location>
        <begin position="330"/>
        <end position="369"/>
    </location>
</feature>
<feature type="compositionally biased region" description="Basic and acidic residues" evidence="1">
    <location>
        <begin position="518"/>
        <end position="528"/>
    </location>
</feature>
<sequence>MNTFINFLFIFPEACSELQEFRKTSSSELVEFDADMGNGSSHSIVLGPPRFQSSDFPARNGYHPDHRGIPKYAHPQNRVLPKPIAGQRLRSTDNGSILQTAGTIRGQRRDSGGKEEHVDPEVMGILRRRSEMIEKENDCYHHLNLRNHRLFHSDPNIARRPGSGGGYANDDIPDGYGNRKSYNGGAAVRASKLKYKKKARAPDPPPPGIGYSRRPQSMCNLEESRDRKNPTNGLACKCIGKSRAPQPPTIVVHPPPPPPLPNSVTTRTKIGSPPSSSRTNAGMPPRPPAEGTSKSPPVTRAVESQLNRTSYEKKVHPLEKWRNCRSTGDIRIDEEDEPPASRTTVFDSKKISDNQNKIPSYLPQKPDPFQKEIQAVTKKIAQSRKLEASTSEEANQKLAKPTVNPNTEAKVKEATSPPKFYFADPSVFKANPKPESSDKLGERKLSSDGVLKSDYSRKDSIERQLTENTTVDEIVPSLQRFSPARRRFKPPSRGNSPTPRQKAEKEWDHLSKSLFSKQEPDSDIDVRLRPVLPRKPPEVPKFSPSEAWQALGSDGLGSSNHSTSEDGPESLSPYKKISSIAMEPATDLEDCQTRITTGSIITTGMVSNTAA</sequence>
<feature type="compositionally biased region" description="Polar residues" evidence="1">
    <location>
        <begin position="292"/>
        <end position="309"/>
    </location>
</feature>
<evidence type="ECO:0000313" key="2">
    <source>
        <dbReference type="EMBL" id="GIY77505.1"/>
    </source>
</evidence>
<feature type="compositionally biased region" description="Basic and acidic residues" evidence="1">
    <location>
        <begin position="435"/>
        <end position="446"/>
    </location>
</feature>
<dbReference type="EMBL" id="BPLQ01014134">
    <property type="protein sequence ID" value="GIY77505.1"/>
    <property type="molecule type" value="Genomic_DNA"/>
</dbReference>